<dbReference type="EMBL" id="LZJU01000186">
    <property type="protein sequence ID" value="OBH67070.1"/>
    <property type="molecule type" value="Genomic_DNA"/>
</dbReference>
<comment type="similarity">
    <text evidence="1">Belongs to the cysteine dioxygenase family.</text>
</comment>
<dbReference type="PANTHER" id="PTHR12918">
    <property type="entry name" value="CYSTEINE DIOXYGENASE"/>
    <property type="match status" value="1"/>
</dbReference>
<dbReference type="InterPro" id="IPR010300">
    <property type="entry name" value="CDO_1"/>
</dbReference>
<dbReference type="Proteomes" id="UP000092389">
    <property type="component" value="Unassembled WGS sequence"/>
</dbReference>
<reference evidence="6 7" key="1">
    <citation type="submission" date="2016-06" db="EMBL/GenBank/DDBJ databases">
        <authorList>
            <person name="Kjaerup R.B."/>
            <person name="Dalgaard T.S."/>
            <person name="Juul-Madsen H.R."/>
        </authorList>
    </citation>
    <scope>NUCLEOTIDE SEQUENCE [LARGE SCALE GENOMIC DNA]</scope>
    <source>
        <strain evidence="6 7">E152</strain>
    </source>
</reference>
<evidence type="ECO:0000256" key="5">
    <source>
        <dbReference type="ARBA" id="ARBA00023004"/>
    </source>
</evidence>
<dbReference type="Pfam" id="PF05995">
    <property type="entry name" value="CDO_I"/>
    <property type="match status" value="1"/>
</dbReference>
<dbReference type="AlphaFoldDB" id="A0A1A2SSI7"/>
<dbReference type="GO" id="GO:0016702">
    <property type="term" value="F:oxidoreductase activity, acting on single donors with incorporation of molecular oxygen, incorporation of two atoms of oxygen"/>
    <property type="evidence" value="ECO:0007669"/>
    <property type="project" value="InterPro"/>
</dbReference>
<dbReference type="InterPro" id="IPR011051">
    <property type="entry name" value="RmlC_Cupin_sf"/>
</dbReference>
<dbReference type="GO" id="GO:0008198">
    <property type="term" value="F:ferrous iron binding"/>
    <property type="evidence" value="ECO:0007669"/>
    <property type="project" value="TreeGrafter"/>
</dbReference>
<organism evidence="6 7">
    <name type="scientific">Mycobacterium mantenii</name>
    <dbReference type="NCBI Taxonomy" id="560555"/>
    <lineage>
        <taxon>Bacteria</taxon>
        <taxon>Bacillati</taxon>
        <taxon>Actinomycetota</taxon>
        <taxon>Actinomycetes</taxon>
        <taxon>Mycobacteriales</taxon>
        <taxon>Mycobacteriaceae</taxon>
        <taxon>Mycobacterium</taxon>
        <taxon>Mycobacterium avium complex (MAC)</taxon>
    </lineage>
</organism>
<evidence type="ECO:0000256" key="2">
    <source>
        <dbReference type="ARBA" id="ARBA00022723"/>
    </source>
</evidence>
<evidence type="ECO:0000313" key="6">
    <source>
        <dbReference type="EMBL" id="OBH67070.1"/>
    </source>
</evidence>
<keyword evidence="4" id="KW-0560">Oxidoreductase</keyword>
<evidence type="ECO:0000256" key="3">
    <source>
        <dbReference type="ARBA" id="ARBA00022964"/>
    </source>
</evidence>
<keyword evidence="3 6" id="KW-0223">Dioxygenase</keyword>
<sequence length="204" mass="22246">MSVSVATVDSVAAPRPRTLSAPSAGPTRLRVPDLLHATDRAADDVLSGRCDHLLPEGGIPESRRWFTRIHGDEELDVWLISWVPGQPTELHDHGGSLGALTVISGSLNEYRWDGRALRRRRLDAGDQAGFPLGWVHDVVWAPRPVTVPVTLPAAASASPGPVRPTLSVHAYSPPLTAMSYYDITDRKTLRRNRTELTDQPEGSL</sequence>
<gene>
    <name evidence="6" type="ORF">A5683_10010</name>
</gene>
<dbReference type="Gene3D" id="2.60.120.10">
    <property type="entry name" value="Jelly Rolls"/>
    <property type="match status" value="1"/>
</dbReference>
<dbReference type="PANTHER" id="PTHR12918:SF1">
    <property type="entry name" value="CYSTEINE DIOXYGENASE TYPE 1"/>
    <property type="match status" value="1"/>
</dbReference>
<dbReference type="InterPro" id="IPR014710">
    <property type="entry name" value="RmlC-like_jellyroll"/>
</dbReference>
<dbReference type="RefSeq" id="WP_067914024.1">
    <property type="nucleotide sequence ID" value="NZ_LZJP01000013.1"/>
</dbReference>
<keyword evidence="5" id="KW-0408">Iron</keyword>
<evidence type="ECO:0000256" key="4">
    <source>
        <dbReference type="ARBA" id="ARBA00023002"/>
    </source>
</evidence>
<comment type="caution">
    <text evidence="6">The sequence shown here is derived from an EMBL/GenBank/DDBJ whole genome shotgun (WGS) entry which is preliminary data.</text>
</comment>
<accession>A0A1A2SSI7</accession>
<proteinExistence type="inferred from homology"/>
<dbReference type="SUPFAM" id="SSF51182">
    <property type="entry name" value="RmlC-like cupins"/>
    <property type="match status" value="1"/>
</dbReference>
<evidence type="ECO:0000256" key="1">
    <source>
        <dbReference type="ARBA" id="ARBA00006622"/>
    </source>
</evidence>
<name>A0A1A2SSI7_MYCNT</name>
<keyword evidence="2" id="KW-0479">Metal-binding</keyword>
<evidence type="ECO:0000313" key="7">
    <source>
        <dbReference type="Proteomes" id="UP000092389"/>
    </source>
</evidence>
<protein>
    <submittedName>
        <fullName evidence="6">Cysteine dioxygenase</fullName>
    </submittedName>
</protein>